<feature type="transmembrane region" description="Helical" evidence="9">
    <location>
        <begin position="514"/>
        <end position="538"/>
    </location>
</feature>
<feature type="transmembrane region" description="Helical" evidence="9">
    <location>
        <begin position="75"/>
        <end position="93"/>
    </location>
</feature>
<sequence length="560" mass="68931">MMLILLFIFFFFLRINYFFLYLIFFFFLFFKPNYIFYNIFILDYLSYSMFFLLFFVGTIILNYSNMYFFNEISKYKFFIFIFLFLFFMIFLSISYNLFILVLSWEGVGIMSFLLINWWYGRYNASSSALTALYYNRIGDFFFFFFIGIMGHWCNWDYSNFFILGWLVFVIFSKSSLFLFHPWLPMAMEGPTPVSALLHSSTMVVAGVFLFIRISFFFSLNFLMMIMLISSITYLWGGFNSSNQNDLKKIIAYSTTSQLGLMTMTCSIINSYLSFFLLLCHGFFKSLLFMCSGIFIHSSNNQQNKNYQYMSMIVNPLTSLIFIISLMSLCSISFFTGFFSKHLMLENMMGNVMNCFFFISFLMGSMFTVTYSLMMFFLYFNMMKSFIILFQEDKMNSFFFSSFFLIFFIVYGGYMFMYLDINFYYMENMFFTLFDFYLFYLIIFFGLYYLFFLKLMNKMKMVNGFFYNFFLHNYMNFYNFVFFNFMIFFEFFMLEFLLNFVNYKNLFYLFNFKNFFFFFFFIYFYYIFFYNFLLMCLYFKMMNCFYMNKIKYFFFYFEYWF</sequence>
<evidence type="ECO:0000256" key="9">
    <source>
        <dbReference type="SAM" id="Phobius"/>
    </source>
</evidence>
<evidence type="ECO:0000256" key="3">
    <source>
        <dbReference type="ARBA" id="ARBA00022660"/>
    </source>
</evidence>
<dbReference type="InterPro" id="IPR003945">
    <property type="entry name" value="NU5C-like"/>
</dbReference>
<evidence type="ECO:0000256" key="8">
    <source>
        <dbReference type="ARBA" id="ARBA00049551"/>
    </source>
</evidence>
<keyword evidence="3" id="KW-0813">Transport</keyword>
<gene>
    <name evidence="11" type="primary">ND5</name>
</gene>
<keyword evidence="11" id="KW-0496">Mitochondrion</keyword>
<evidence type="ECO:0000256" key="7">
    <source>
        <dbReference type="ARBA" id="ARBA00031027"/>
    </source>
</evidence>
<feature type="transmembrane region" description="Helical" evidence="9">
    <location>
        <begin position="7"/>
        <end position="29"/>
    </location>
</feature>
<dbReference type="GO" id="GO:0042773">
    <property type="term" value="P:ATP synthesis coupled electron transport"/>
    <property type="evidence" value="ECO:0007669"/>
    <property type="project" value="InterPro"/>
</dbReference>
<evidence type="ECO:0000313" key="11">
    <source>
        <dbReference type="EMBL" id="ATN28865.1"/>
    </source>
</evidence>
<feature type="transmembrane region" description="Helical" evidence="9">
    <location>
        <begin position="131"/>
        <end position="150"/>
    </location>
</feature>
<organism evidence="11">
    <name type="scientific">Lissoclinum sp. TIC-2013-079</name>
    <dbReference type="NCBI Taxonomy" id="2010181"/>
    <lineage>
        <taxon>Eukaryota</taxon>
        <taxon>Metazoa</taxon>
        <taxon>Chordata</taxon>
        <taxon>Tunicata</taxon>
        <taxon>Ascidiacea</taxon>
        <taxon>Aplousobranchia</taxon>
        <taxon>Didemnidae</taxon>
        <taxon>Lissoclinum</taxon>
    </lineage>
</organism>
<dbReference type="PRINTS" id="PR01434">
    <property type="entry name" value="NADHDHGNASE5"/>
</dbReference>
<keyword evidence="5 9" id="KW-1133">Transmembrane helix</keyword>
<evidence type="ECO:0000259" key="10">
    <source>
        <dbReference type="Pfam" id="PF00361"/>
    </source>
</evidence>
<evidence type="ECO:0000256" key="4">
    <source>
        <dbReference type="ARBA" id="ARBA00022692"/>
    </source>
</evidence>
<accession>A0A2D1CBU0</accession>
<evidence type="ECO:0000256" key="1">
    <source>
        <dbReference type="ARBA" id="ARBA00004141"/>
    </source>
</evidence>
<dbReference type="EC" id="7.1.1.2" evidence="2"/>
<feature type="transmembrane region" description="Helical" evidence="9">
    <location>
        <begin position="476"/>
        <end position="502"/>
    </location>
</feature>
<protein>
    <recommendedName>
        <fullName evidence="2">NADH:ubiquinone reductase (H(+)-translocating)</fullName>
        <ecNumber evidence="2">7.1.1.2</ecNumber>
    </recommendedName>
    <alternativeName>
        <fullName evidence="7">NADH dehydrogenase subunit 5</fullName>
    </alternativeName>
</protein>
<evidence type="ECO:0000256" key="2">
    <source>
        <dbReference type="ARBA" id="ARBA00012944"/>
    </source>
</evidence>
<dbReference type="GO" id="GO:0003954">
    <property type="term" value="F:NADH dehydrogenase activity"/>
    <property type="evidence" value="ECO:0007669"/>
    <property type="project" value="TreeGrafter"/>
</dbReference>
<dbReference type="Pfam" id="PF00361">
    <property type="entry name" value="Proton_antipo_M"/>
    <property type="match status" value="1"/>
</dbReference>
<name>A0A2D1CBU0_9ASCI</name>
<reference evidence="11" key="1">
    <citation type="journal article" date="2017" name="mSystems">
        <title>Increased biosynthetic gene dosage in a genome-reduced defensive bacterial symbiont.</title>
        <authorList>
            <person name="Lopera J."/>
            <person name="Miller I.J."/>
            <person name="McPhail K.L."/>
            <person name="Kwan J.C."/>
        </authorList>
    </citation>
    <scope>NUCLEOTIDE SEQUENCE</scope>
    <source>
        <strain evidence="11">TIC-2013-079</strain>
    </source>
</reference>
<comment type="subcellular location">
    <subcellularLocation>
        <location evidence="1">Membrane</location>
        <topology evidence="1">Multi-pass membrane protein</topology>
    </subcellularLocation>
</comment>
<feature type="transmembrane region" description="Helical" evidence="9">
    <location>
        <begin position="195"/>
        <end position="215"/>
    </location>
</feature>
<dbReference type="PANTHER" id="PTHR42829:SF2">
    <property type="entry name" value="NADH-UBIQUINONE OXIDOREDUCTASE CHAIN 5"/>
    <property type="match status" value="1"/>
</dbReference>
<dbReference type="InterPro" id="IPR001750">
    <property type="entry name" value="ND/Mrp_TM"/>
</dbReference>
<feature type="transmembrane region" description="Helical" evidence="9">
    <location>
        <begin position="35"/>
        <end position="63"/>
    </location>
</feature>
<geneLocation type="mitochondrion" evidence="11"/>
<evidence type="ECO:0000256" key="6">
    <source>
        <dbReference type="ARBA" id="ARBA00023136"/>
    </source>
</evidence>
<feature type="transmembrane region" description="Helical" evidence="9">
    <location>
        <begin position="355"/>
        <end position="377"/>
    </location>
</feature>
<feature type="domain" description="NADH:quinone oxidoreductase/Mrp antiporter transmembrane" evidence="10">
    <location>
        <begin position="94"/>
        <end position="366"/>
    </location>
</feature>
<dbReference type="PANTHER" id="PTHR42829">
    <property type="entry name" value="NADH-UBIQUINONE OXIDOREDUCTASE CHAIN 5"/>
    <property type="match status" value="1"/>
</dbReference>
<comment type="catalytic activity">
    <reaction evidence="8">
        <text>a ubiquinone + NADH + 5 H(+)(in) = a ubiquinol + NAD(+) + 4 H(+)(out)</text>
        <dbReference type="Rhea" id="RHEA:29091"/>
        <dbReference type="Rhea" id="RHEA-COMP:9565"/>
        <dbReference type="Rhea" id="RHEA-COMP:9566"/>
        <dbReference type="ChEBI" id="CHEBI:15378"/>
        <dbReference type="ChEBI" id="CHEBI:16389"/>
        <dbReference type="ChEBI" id="CHEBI:17976"/>
        <dbReference type="ChEBI" id="CHEBI:57540"/>
        <dbReference type="ChEBI" id="CHEBI:57945"/>
        <dbReference type="EC" id="7.1.1.2"/>
    </reaction>
</comment>
<feature type="transmembrane region" description="Helical" evidence="9">
    <location>
        <begin position="221"/>
        <end position="238"/>
    </location>
</feature>
<dbReference type="GO" id="GO:0016020">
    <property type="term" value="C:membrane"/>
    <property type="evidence" value="ECO:0007669"/>
    <property type="project" value="UniProtKB-SubCell"/>
</dbReference>
<feature type="transmembrane region" description="Helical" evidence="9">
    <location>
        <begin position="397"/>
        <end position="416"/>
    </location>
</feature>
<keyword evidence="4 9" id="KW-0812">Transmembrane</keyword>
<keyword evidence="3" id="KW-0249">Electron transport</keyword>
<keyword evidence="3" id="KW-0679">Respiratory chain</keyword>
<dbReference type="AlphaFoldDB" id="A0A2D1CBU0"/>
<dbReference type="GO" id="GO:0008137">
    <property type="term" value="F:NADH dehydrogenase (ubiquinone) activity"/>
    <property type="evidence" value="ECO:0007669"/>
    <property type="project" value="UniProtKB-EC"/>
</dbReference>
<feature type="transmembrane region" description="Helical" evidence="9">
    <location>
        <begin position="275"/>
        <end position="295"/>
    </location>
</feature>
<proteinExistence type="predicted"/>
<feature type="transmembrane region" description="Helical" evidence="9">
    <location>
        <begin position="162"/>
        <end position="183"/>
    </location>
</feature>
<dbReference type="EMBL" id="MF573328">
    <property type="protein sequence ID" value="ATN28865.1"/>
    <property type="molecule type" value="Genomic_DNA"/>
</dbReference>
<evidence type="ECO:0000256" key="5">
    <source>
        <dbReference type="ARBA" id="ARBA00022989"/>
    </source>
</evidence>
<keyword evidence="6 9" id="KW-0472">Membrane</keyword>
<feature type="transmembrane region" description="Helical" evidence="9">
    <location>
        <begin position="316"/>
        <end position="335"/>
    </location>
</feature>
<feature type="transmembrane region" description="Helical" evidence="9">
    <location>
        <begin position="436"/>
        <end position="455"/>
    </location>
</feature>
<dbReference type="GO" id="GO:0015990">
    <property type="term" value="P:electron transport coupled proton transport"/>
    <property type="evidence" value="ECO:0007669"/>
    <property type="project" value="TreeGrafter"/>
</dbReference>